<organism evidence="5 6">
    <name type="scientific">Podospora australis</name>
    <dbReference type="NCBI Taxonomy" id="1536484"/>
    <lineage>
        <taxon>Eukaryota</taxon>
        <taxon>Fungi</taxon>
        <taxon>Dikarya</taxon>
        <taxon>Ascomycota</taxon>
        <taxon>Pezizomycotina</taxon>
        <taxon>Sordariomycetes</taxon>
        <taxon>Sordariomycetidae</taxon>
        <taxon>Sordariales</taxon>
        <taxon>Podosporaceae</taxon>
        <taxon>Podospora</taxon>
    </lineage>
</organism>
<keyword evidence="2" id="KW-0812">Transmembrane</keyword>
<evidence type="ECO:0000256" key="3">
    <source>
        <dbReference type="SAM" id="SignalP"/>
    </source>
</evidence>
<dbReference type="InterPro" id="IPR055561">
    <property type="entry name" value="DUF7137"/>
</dbReference>
<proteinExistence type="predicted"/>
<protein>
    <recommendedName>
        <fullName evidence="4">DUF7137 domain-containing protein</fullName>
    </recommendedName>
</protein>
<dbReference type="PANTHER" id="PTHR42028">
    <property type="entry name" value="CHROMOSOME 1, WHOLE GENOME SHOTGUN SEQUENCE"/>
    <property type="match status" value="1"/>
</dbReference>
<keyword evidence="2" id="KW-1133">Transmembrane helix</keyword>
<accession>A0AAN6X468</accession>
<evidence type="ECO:0000256" key="1">
    <source>
        <dbReference type="SAM" id="MobiDB-lite"/>
    </source>
</evidence>
<evidence type="ECO:0000313" key="5">
    <source>
        <dbReference type="EMBL" id="KAK4193590.1"/>
    </source>
</evidence>
<dbReference type="Pfam" id="PF23585">
    <property type="entry name" value="DUF7137"/>
    <property type="match status" value="1"/>
</dbReference>
<feature type="region of interest" description="Disordered" evidence="1">
    <location>
        <begin position="37"/>
        <end position="109"/>
    </location>
</feature>
<reference evidence="5" key="1">
    <citation type="journal article" date="2023" name="Mol. Phylogenet. Evol.">
        <title>Genome-scale phylogeny and comparative genomics of the fungal order Sordariales.</title>
        <authorList>
            <person name="Hensen N."/>
            <person name="Bonometti L."/>
            <person name="Westerberg I."/>
            <person name="Brannstrom I.O."/>
            <person name="Guillou S."/>
            <person name="Cros-Aarteil S."/>
            <person name="Calhoun S."/>
            <person name="Haridas S."/>
            <person name="Kuo A."/>
            <person name="Mondo S."/>
            <person name="Pangilinan J."/>
            <person name="Riley R."/>
            <person name="LaButti K."/>
            <person name="Andreopoulos B."/>
            <person name="Lipzen A."/>
            <person name="Chen C."/>
            <person name="Yan M."/>
            <person name="Daum C."/>
            <person name="Ng V."/>
            <person name="Clum A."/>
            <person name="Steindorff A."/>
            <person name="Ohm R.A."/>
            <person name="Martin F."/>
            <person name="Silar P."/>
            <person name="Natvig D.O."/>
            <person name="Lalanne C."/>
            <person name="Gautier V."/>
            <person name="Ament-Velasquez S.L."/>
            <person name="Kruys A."/>
            <person name="Hutchinson M.I."/>
            <person name="Powell A.J."/>
            <person name="Barry K."/>
            <person name="Miller A.N."/>
            <person name="Grigoriev I.V."/>
            <person name="Debuchy R."/>
            <person name="Gladieux P."/>
            <person name="Hiltunen Thoren M."/>
            <person name="Johannesson H."/>
        </authorList>
    </citation>
    <scope>NUCLEOTIDE SEQUENCE</scope>
    <source>
        <strain evidence="5">PSN309</strain>
    </source>
</reference>
<feature type="compositionally biased region" description="Low complexity" evidence="1">
    <location>
        <begin position="43"/>
        <end position="61"/>
    </location>
</feature>
<keyword evidence="6" id="KW-1185">Reference proteome</keyword>
<keyword evidence="2" id="KW-0472">Membrane</keyword>
<evidence type="ECO:0000313" key="6">
    <source>
        <dbReference type="Proteomes" id="UP001302126"/>
    </source>
</evidence>
<evidence type="ECO:0000259" key="4">
    <source>
        <dbReference type="Pfam" id="PF23585"/>
    </source>
</evidence>
<dbReference type="EMBL" id="MU864350">
    <property type="protein sequence ID" value="KAK4193590.1"/>
    <property type="molecule type" value="Genomic_DNA"/>
</dbReference>
<feature type="transmembrane region" description="Helical" evidence="2">
    <location>
        <begin position="257"/>
        <end position="281"/>
    </location>
</feature>
<keyword evidence="3" id="KW-0732">Signal</keyword>
<sequence length="282" mass="30329">MKVTSTLAVALLSLTPAVSALSWPRWLPELDTLVVRQDDGDSESSPQPTSSASQRNSAQSSGTSSITEPPKPSQVNLNTAGISQTGRVTGNATRTSPPRKTQFDLNDPPGSVVMVTPDVFAGNQLYKLGDFVTWQWNYTNLQGTPTAIDVLITNTDAKATWTLTHNMTFSEVGKFTWDTKPYTTDLGQPLLDMAQYTLMIHDSEGSPTDRPEPGYLAPFTNWKFGMYKGQSYTDSADGYVCASCSGANGLGIDRKAMGAAVTMSIVTVLSFTWFVAGFGGVL</sequence>
<feature type="compositionally biased region" description="Polar residues" evidence="1">
    <location>
        <begin position="62"/>
        <end position="99"/>
    </location>
</feature>
<feature type="chain" id="PRO_5042833942" description="DUF7137 domain-containing protein" evidence="3">
    <location>
        <begin position="21"/>
        <end position="282"/>
    </location>
</feature>
<dbReference type="PANTHER" id="PTHR42028:SF1">
    <property type="entry name" value="YALI0E30657P"/>
    <property type="match status" value="1"/>
</dbReference>
<reference evidence="5" key="2">
    <citation type="submission" date="2023-05" db="EMBL/GenBank/DDBJ databases">
        <authorList>
            <consortium name="Lawrence Berkeley National Laboratory"/>
            <person name="Steindorff A."/>
            <person name="Hensen N."/>
            <person name="Bonometti L."/>
            <person name="Westerberg I."/>
            <person name="Brannstrom I.O."/>
            <person name="Guillou S."/>
            <person name="Cros-Aarteil S."/>
            <person name="Calhoun S."/>
            <person name="Haridas S."/>
            <person name="Kuo A."/>
            <person name="Mondo S."/>
            <person name="Pangilinan J."/>
            <person name="Riley R."/>
            <person name="Labutti K."/>
            <person name="Andreopoulos B."/>
            <person name="Lipzen A."/>
            <person name="Chen C."/>
            <person name="Yanf M."/>
            <person name="Daum C."/>
            <person name="Ng V."/>
            <person name="Clum A."/>
            <person name="Ohm R."/>
            <person name="Martin F."/>
            <person name="Silar P."/>
            <person name="Natvig D."/>
            <person name="Lalanne C."/>
            <person name="Gautier V."/>
            <person name="Ament-Velasquez S.L."/>
            <person name="Kruys A."/>
            <person name="Hutchinson M.I."/>
            <person name="Powell A.J."/>
            <person name="Barry K."/>
            <person name="Miller A.N."/>
            <person name="Grigoriev I.V."/>
            <person name="Debuchy R."/>
            <person name="Gladieux P."/>
            <person name="Thoren M.H."/>
            <person name="Johannesson H."/>
        </authorList>
    </citation>
    <scope>NUCLEOTIDE SEQUENCE</scope>
    <source>
        <strain evidence="5">PSN309</strain>
    </source>
</reference>
<feature type="signal peptide" evidence="3">
    <location>
        <begin position="1"/>
        <end position="20"/>
    </location>
</feature>
<name>A0AAN6X468_9PEZI</name>
<evidence type="ECO:0000256" key="2">
    <source>
        <dbReference type="SAM" id="Phobius"/>
    </source>
</evidence>
<gene>
    <name evidence="5" type="ORF">QBC35DRAFT_479658</name>
</gene>
<dbReference type="AlphaFoldDB" id="A0AAN6X468"/>
<feature type="domain" description="DUF7137" evidence="4">
    <location>
        <begin position="107"/>
        <end position="242"/>
    </location>
</feature>
<dbReference type="Proteomes" id="UP001302126">
    <property type="component" value="Unassembled WGS sequence"/>
</dbReference>
<comment type="caution">
    <text evidence="5">The sequence shown here is derived from an EMBL/GenBank/DDBJ whole genome shotgun (WGS) entry which is preliminary data.</text>
</comment>